<name>A0A0E9XTE1_ANGAN</name>
<dbReference type="Pfam" id="PF04548">
    <property type="entry name" value="AIG1"/>
    <property type="match status" value="1"/>
</dbReference>
<keyword evidence="2" id="KW-0547">Nucleotide-binding</keyword>
<dbReference type="EMBL" id="GBXM01002886">
    <property type="protein sequence ID" value="JAI05692.1"/>
    <property type="molecule type" value="Transcribed_RNA"/>
</dbReference>
<dbReference type="PANTHER" id="PTHR10903:SF170">
    <property type="entry name" value="GTPASE IMAP FAMILY MEMBER 7"/>
    <property type="match status" value="1"/>
</dbReference>
<dbReference type="InterPro" id="IPR045058">
    <property type="entry name" value="GIMA/IAN/Toc"/>
</dbReference>
<dbReference type="GO" id="GO:0005525">
    <property type="term" value="F:GTP binding"/>
    <property type="evidence" value="ECO:0007669"/>
    <property type="project" value="UniProtKB-KW"/>
</dbReference>
<reference evidence="6" key="2">
    <citation type="journal article" date="2015" name="Fish Shellfish Immunol.">
        <title>Early steps in the European eel (Anguilla anguilla)-Vibrio vulnificus interaction in the gills: Role of the RtxA13 toxin.</title>
        <authorList>
            <person name="Callol A."/>
            <person name="Pajuelo D."/>
            <person name="Ebbesson L."/>
            <person name="Teles M."/>
            <person name="MacKenzie S."/>
            <person name="Amaro C."/>
        </authorList>
    </citation>
    <scope>NUCLEOTIDE SEQUENCE</scope>
</reference>
<reference evidence="6" key="1">
    <citation type="submission" date="2014-11" db="EMBL/GenBank/DDBJ databases">
        <authorList>
            <person name="Amaro Gonzalez C."/>
        </authorList>
    </citation>
    <scope>NUCLEOTIDE SEQUENCE</scope>
</reference>
<evidence type="ECO:0000259" key="5">
    <source>
        <dbReference type="Pfam" id="PF04548"/>
    </source>
</evidence>
<keyword evidence="3" id="KW-0342">GTP-binding</keyword>
<evidence type="ECO:0000313" key="6">
    <source>
        <dbReference type="EMBL" id="JAI05692.1"/>
    </source>
</evidence>
<organism evidence="6">
    <name type="scientific">Anguilla anguilla</name>
    <name type="common">European freshwater eel</name>
    <name type="synonym">Muraena anguilla</name>
    <dbReference type="NCBI Taxonomy" id="7936"/>
    <lineage>
        <taxon>Eukaryota</taxon>
        <taxon>Metazoa</taxon>
        <taxon>Chordata</taxon>
        <taxon>Craniata</taxon>
        <taxon>Vertebrata</taxon>
        <taxon>Euteleostomi</taxon>
        <taxon>Actinopterygii</taxon>
        <taxon>Neopterygii</taxon>
        <taxon>Teleostei</taxon>
        <taxon>Anguilliformes</taxon>
        <taxon>Anguillidae</taxon>
        <taxon>Anguilla</taxon>
    </lineage>
</organism>
<proteinExistence type="inferred from homology"/>
<feature type="region of interest" description="Disordered" evidence="4">
    <location>
        <begin position="116"/>
        <end position="142"/>
    </location>
</feature>
<accession>A0A0E9XTE1</accession>
<comment type="similarity">
    <text evidence="1">Belongs to the TRAFAC class TrmE-Era-EngA-EngB-Septin-like GTPase superfamily. AIG1/Toc34/Toc159-like paraseptin GTPase family. IAN subfamily.</text>
</comment>
<feature type="domain" description="AIG1-type G" evidence="5">
    <location>
        <begin position="5"/>
        <end position="95"/>
    </location>
</feature>
<evidence type="ECO:0000256" key="3">
    <source>
        <dbReference type="ARBA" id="ARBA00023134"/>
    </source>
</evidence>
<feature type="compositionally biased region" description="Basic and acidic residues" evidence="4">
    <location>
        <begin position="130"/>
        <end position="142"/>
    </location>
</feature>
<evidence type="ECO:0000256" key="4">
    <source>
        <dbReference type="SAM" id="MobiDB-lite"/>
    </source>
</evidence>
<dbReference type="AlphaFoldDB" id="A0A0E9XTE1"/>
<protein>
    <recommendedName>
        <fullName evidence="5">AIG1-type G domain-containing protein</fullName>
    </recommendedName>
</protein>
<dbReference type="PANTHER" id="PTHR10903">
    <property type="entry name" value="GTPASE, IMAP FAMILY MEMBER-RELATED"/>
    <property type="match status" value="1"/>
</dbReference>
<evidence type="ECO:0000256" key="2">
    <source>
        <dbReference type="ARBA" id="ARBA00022741"/>
    </source>
</evidence>
<dbReference type="Gene3D" id="3.40.50.300">
    <property type="entry name" value="P-loop containing nucleotide triphosphate hydrolases"/>
    <property type="match status" value="1"/>
</dbReference>
<evidence type="ECO:0000256" key="1">
    <source>
        <dbReference type="ARBA" id="ARBA00008535"/>
    </source>
</evidence>
<sequence length="161" mass="19311">MEIIRKFCDTAAKYTMVLFTHANSLKEKTTEEFLSCNEDLAKFILMCRGRYHVFNSQENEVSGLLKNIDRMVEINGGRYYTEDMYMRSVIEEQKERILKKQEVIKQREEEELRRRLEGEAPKKAMQQLKEQMESDTREDKRRNVTLLPHIKEIREQICTLQ</sequence>
<dbReference type="InterPro" id="IPR006703">
    <property type="entry name" value="G_AIG1"/>
</dbReference>
<dbReference type="InterPro" id="IPR027417">
    <property type="entry name" value="P-loop_NTPase"/>
</dbReference>